<reference evidence="2" key="1">
    <citation type="submission" date="2019-05" db="EMBL/GenBank/DDBJ databases">
        <title>The identification and expression analysis of odorant binding protein genes in Encarsia formosa by antennal transcriptome analysis.</title>
        <authorList>
            <person name="He Y."/>
        </authorList>
    </citation>
    <scope>NUCLEOTIDE SEQUENCE</scope>
    <source>
        <tissue evidence="2">Antenna</tissue>
    </source>
</reference>
<organism evidence="2">
    <name type="scientific">Encarsia formosa</name>
    <name type="common">Whitefly parasite</name>
    <dbReference type="NCBI Taxonomy" id="32400"/>
    <lineage>
        <taxon>Eukaryota</taxon>
        <taxon>Metazoa</taxon>
        <taxon>Ecdysozoa</taxon>
        <taxon>Arthropoda</taxon>
        <taxon>Hexapoda</taxon>
        <taxon>Insecta</taxon>
        <taxon>Pterygota</taxon>
        <taxon>Neoptera</taxon>
        <taxon>Endopterygota</taxon>
        <taxon>Hymenoptera</taxon>
        <taxon>Apocrita</taxon>
        <taxon>Proctotrupomorpha</taxon>
        <taxon>Chalcidoidea</taxon>
        <taxon>Aphelinidae</taxon>
        <taxon>Coccophaginae</taxon>
        <taxon>Encarsia</taxon>
    </lineage>
</organism>
<accession>A0A514TTZ9</accession>
<dbReference type="EMBL" id="MK990476">
    <property type="protein sequence ID" value="QDJ95954.1"/>
    <property type="molecule type" value="mRNA"/>
</dbReference>
<evidence type="ECO:0000256" key="1">
    <source>
        <dbReference type="SAM" id="SignalP"/>
    </source>
</evidence>
<dbReference type="SMART" id="SM00708">
    <property type="entry name" value="PhBP"/>
    <property type="match status" value="1"/>
</dbReference>
<evidence type="ECO:0000313" key="2">
    <source>
        <dbReference type="EMBL" id="QDJ95954.1"/>
    </source>
</evidence>
<dbReference type="CDD" id="cd23992">
    <property type="entry name" value="PBP_GOBP"/>
    <property type="match status" value="1"/>
</dbReference>
<feature type="chain" id="PRO_5022227141" evidence="1">
    <location>
        <begin position="19"/>
        <end position="137"/>
    </location>
</feature>
<dbReference type="InterPro" id="IPR036728">
    <property type="entry name" value="PBP_GOBP_sf"/>
</dbReference>
<feature type="signal peptide" evidence="1">
    <location>
        <begin position="1"/>
        <end position="18"/>
    </location>
</feature>
<dbReference type="GO" id="GO:0005549">
    <property type="term" value="F:odorant binding"/>
    <property type="evidence" value="ECO:0007669"/>
    <property type="project" value="InterPro"/>
</dbReference>
<protein>
    <submittedName>
        <fullName evidence="2">Odorant-binding protein 11</fullName>
    </submittedName>
</protein>
<proteinExistence type="evidence at transcript level"/>
<dbReference type="Pfam" id="PF01395">
    <property type="entry name" value="PBP_GOBP"/>
    <property type="match status" value="1"/>
</dbReference>
<name>A0A514TTZ9_ENCFO</name>
<dbReference type="InterPro" id="IPR006170">
    <property type="entry name" value="PBP/GOBP"/>
</dbReference>
<dbReference type="Gene3D" id="1.10.238.20">
    <property type="entry name" value="Pheromone/general odorant binding protein domain"/>
    <property type="match status" value="1"/>
</dbReference>
<keyword evidence="1" id="KW-0732">Signal</keyword>
<dbReference type="SUPFAM" id="SSF47565">
    <property type="entry name" value="Insect pheromone/odorant-binding proteins"/>
    <property type="match status" value="1"/>
</dbReference>
<dbReference type="AlphaFoldDB" id="A0A514TTZ9"/>
<sequence>MKIIFFFSTVCIATCCQAATLSDDSKSQLKDNKEACIVESGVDAAVVDAITSGGPIPRETKLDCFSSCFLKKTGFQRADGAIDPDVVIEKAKTTNADISKVYAVIAKCKDFVGKDACETGGNVLSCFIQEKTFPVLD</sequence>